<dbReference type="Pfam" id="PF00391">
    <property type="entry name" value="PEP-utilizers"/>
    <property type="match status" value="1"/>
</dbReference>
<dbReference type="InterPro" id="IPR051549">
    <property type="entry name" value="PEP_Utilizing_Enz"/>
</dbReference>
<dbReference type="GO" id="GO:0016301">
    <property type="term" value="F:kinase activity"/>
    <property type="evidence" value="ECO:0007669"/>
    <property type="project" value="InterPro"/>
</dbReference>
<dbReference type="EMBL" id="LGCM01000065">
    <property type="protein sequence ID" value="KPL75711.1"/>
    <property type="molecule type" value="Genomic_DNA"/>
</dbReference>
<dbReference type="SUPFAM" id="SSF56059">
    <property type="entry name" value="Glutathione synthetase ATP-binding domain-like"/>
    <property type="match status" value="1"/>
</dbReference>
<dbReference type="InterPro" id="IPR008279">
    <property type="entry name" value="PEP-util_enz_mobile_dom"/>
</dbReference>
<feature type="domain" description="Pyruvate phosphate dikinase AMP/ATP-binding" evidence="2">
    <location>
        <begin position="57"/>
        <end position="193"/>
    </location>
</feature>
<proteinExistence type="predicted"/>
<evidence type="ECO:0000313" key="3">
    <source>
        <dbReference type="EMBL" id="KPL75711.1"/>
    </source>
</evidence>
<dbReference type="PATRIC" id="fig|229921.5.peg.226"/>
<name>A0A0P6X0H6_9CHLR</name>
<evidence type="ECO:0000259" key="1">
    <source>
        <dbReference type="Pfam" id="PF00391"/>
    </source>
</evidence>
<gene>
    <name evidence="3" type="ORF">ADN01_17955</name>
</gene>
<evidence type="ECO:0000313" key="4">
    <source>
        <dbReference type="Proteomes" id="UP000050501"/>
    </source>
</evidence>
<keyword evidence="4" id="KW-1185">Reference proteome</keyword>
<dbReference type="AlphaFoldDB" id="A0A0P6X0H6"/>
<protein>
    <recommendedName>
        <fullName evidence="5">Phosphoenolpyruvate synthase</fullName>
    </recommendedName>
</protein>
<dbReference type="Gene3D" id="3.50.30.10">
    <property type="entry name" value="Phosphohistidine domain"/>
    <property type="match status" value="1"/>
</dbReference>
<dbReference type="PANTHER" id="PTHR43615">
    <property type="entry name" value="PHOSPHOENOLPYRUVATE SYNTHASE-RELATED"/>
    <property type="match status" value="1"/>
</dbReference>
<evidence type="ECO:0008006" key="5">
    <source>
        <dbReference type="Google" id="ProtNLM"/>
    </source>
</evidence>
<dbReference type="OrthoDB" id="9765468at2"/>
<dbReference type="STRING" id="229921.ADN01_17955"/>
<accession>A0A0P6X0H6</accession>
<feature type="domain" description="PEP-utilising enzyme mobile" evidence="1">
    <location>
        <begin position="702"/>
        <end position="771"/>
    </location>
</feature>
<dbReference type="InterPro" id="IPR002192">
    <property type="entry name" value="PPDK_AMP/ATP-bd"/>
</dbReference>
<dbReference type="InterPro" id="IPR036637">
    <property type="entry name" value="Phosphohistidine_dom_sf"/>
</dbReference>
<evidence type="ECO:0000259" key="2">
    <source>
        <dbReference type="Pfam" id="PF01326"/>
    </source>
</evidence>
<reference evidence="3 4" key="1">
    <citation type="submission" date="2015-07" db="EMBL/GenBank/DDBJ databases">
        <title>Genome sequence of Levilinea saccharolytica DSM 16555.</title>
        <authorList>
            <person name="Hemp J."/>
            <person name="Ward L.M."/>
            <person name="Pace L.A."/>
            <person name="Fischer W.W."/>
        </authorList>
    </citation>
    <scope>NUCLEOTIDE SEQUENCE [LARGE SCALE GENOMIC DNA]</scope>
    <source>
        <strain evidence="3 4">KIBI-1</strain>
    </source>
</reference>
<dbReference type="GO" id="GO:0005524">
    <property type="term" value="F:ATP binding"/>
    <property type="evidence" value="ECO:0007669"/>
    <property type="project" value="InterPro"/>
</dbReference>
<comment type="caution">
    <text evidence="3">The sequence shown here is derived from an EMBL/GenBank/DDBJ whole genome shotgun (WGS) entry which is preliminary data.</text>
</comment>
<dbReference type="Pfam" id="PF01326">
    <property type="entry name" value="PPDK_N"/>
    <property type="match status" value="1"/>
</dbReference>
<sequence length="779" mass="87071">MSSETLIALNAPNLPDTLGNKAKNLRCLHKNKFRIPYTYVVPWTVYLQYQAGDLSLIERMQQVLRKTLDPQKSYAVRSSATVEDSTSHSFAGQFKSVLNVRGADAVFAAVWSVWATTEAQGVSQYTQRKAHPAEPARMAVIIQEMVTPVYSGVVFSRNPMTGTSEIVVEAVAGMGTALVQEGVTPERWVRQHQAWVARPDDSQVPIQVMEQVAAGARRISKLLRKDVDLEWVYDGSQVVWVQMREITALNHVNVYTNRLSKDMMPGIIKPLIWSINVPLVNSVWIGLMEEMVGPTGLKPEDLARPFYYRSYFNMGAIGKIFNRAGFPSEGLEMMMGVIPPQKGRPMMMSMKSLVLLPRVLVFLADKWNFKRKLTASLPPLQAALTALPIPPQADLSEQALAAQVEEIYALVQKITYLNVVVPLLVTMYGRLLAQDLLRLGVDPPHFHLTEDLAEIDDYNPAVHMNALHQMTLALSEEQRAQLRQISYAEFQALPGLQPLQQAAAQFFTRFGHLSDNSNDFSAAPWREHPEKILRLILDYSRGEDGADSRVRLADLRVKGIAQQRVRLFYNRARALIPYREQISSLYTYGYGLFRPYLLALAARLVRRSLLDSEDDIFYLHWEEIRSAVNGAGEESLRELVRSRRSEIERVRGIELPEVIYGDEPPPVLPSSAERMSGTPTSRGYYTGTVKIVHSLGDFQKLEAGDVLVVPYSDVGWTPLFVKAGAVIAASGGMLSHSSVVAREYGIPAVVSVANAMQLKDGQRVCVDGYRGWVTIIESA</sequence>
<dbReference type="RefSeq" id="WP_062417156.1">
    <property type="nucleotide sequence ID" value="NZ_DF967974.1"/>
</dbReference>
<dbReference type="InterPro" id="IPR013815">
    <property type="entry name" value="ATP_grasp_subdomain_1"/>
</dbReference>
<dbReference type="Gene3D" id="3.30.1490.20">
    <property type="entry name" value="ATP-grasp fold, A domain"/>
    <property type="match status" value="1"/>
</dbReference>
<dbReference type="Gene3D" id="3.30.470.20">
    <property type="entry name" value="ATP-grasp fold, B domain"/>
    <property type="match status" value="1"/>
</dbReference>
<dbReference type="SUPFAM" id="SSF52009">
    <property type="entry name" value="Phosphohistidine domain"/>
    <property type="match status" value="1"/>
</dbReference>
<organism evidence="3 4">
    <name type="scientific">Levilinea saccharolytica</name>
    <dbReference type="NCBI Taxonomy" id="229921"/>
    <lineage>
        <taxon>Bacteria</taxon>
        <taxon>Bacillati</taxon>
        <taxon>Chloroflexota</taxon>
        <taxon>Anaerolineae</taxon>
        <taxon>Anaerolineales</taxon>
        <taxon>Anaerolineaceae</taxon>
        <taxon>Levilinea</taxon>
    </lineage>
</organism>
<dbReference type="Proteomes" id="UP000050501">
    <property type="component" value="Unassembled WGS sequence"/>
</dbReference>
<dbReference type="PANTHER" id="PTHR43615:SF1">
    <property type="entry name" value="PPDK_N DOMAIN-CONTAINING PROTEIN"/>
    <property type="match status" value="1"/>
</dbReference>